<evidence type="ECO:0000313" key="4">
    <source>
        <dbReference type="EMBL" id="CAF4120827.1"/>
    </source>
</evidence>
<evidence type="ECO:0000313" key="6">
    <source>
        <dbReference type="Proteomes" id="UP000663829"/>
    </source>
</evidence>
<accession>A0A815VBB1</accession>
<evidence type="ECO:0000313" key="5">
    <source>
        <dbReference type="EMBL" id="CAF4387394.1"/>
    </source>
</evidence>
<protein>
    <submittedName>
        <fullName evidence="3">Uncharacterized protein</fullName>
    </submittedName>
</protein>
<dbReference type="Proteomes" id="UP000677228">
    <property type="component" value="Unassembled WGS sequence"/>
</dbReference>
<proteinExistence type="predicted"/>
<dbReference type="Proteomes" id="UP000663829">
    <property type="component" value="Unassembled WGS sequence"/>
</dbReference>
<comment type="caution">
    <text evidence="3">The sequence shown here is derived from an EMBL/GenBank/DDBJ whole genome shotgun (WGS) entry which is preliminary data.</text>
</comment>
<keyword evidence="6" id="KW-1185">Reference proteome</keyword>
<name>A0A815VBB1_9BILA</name>
<organism evidence="3 6">
    <name type="scientific">Didymodactylos carnosus</name>
    <dbReference type="NCBI Taxonomy" id="1234261"/>
    <lineage>
        <taxon>Eukaryota</taxon>
        <taxon>Metazoa</taxon>
        <taxon>Spiralia</taxon>
        <taxon>Gnathifera</taxon>
        <taxon>Rotifera</taxon>
        <taxon>Eurotatoria</taxon>
        <taxon>Bdelloidea</taxon>
        <taxon>Philodinida</taxon>
        <taxon>Philodinidae</taxon>
        <taxon>Didymodactylos</taxon>
    </lineage>
</organism>
<dbReference type="EMBL" id="CAJOBA010041793">
    <property type="protein sequence ID" value="CAF4120827.1"/>
    <property type="molecule type" value="Genomic_DNA"/>
</dbReference>
<evidence type="ECO:0000313" key="3">
    <source>
        <dbReference type="EMBL" id="CAF1528252.1"/>
    </source>
</evidence>
<sequence>MNQSIFLCVLWLNLWLTSVAQSESKTSSQCNGKNNDGILIKNFDDQVPLKYLNCTGNVNTKIIKISFEISTTKSVDQLLTLYTGPCSGSNAYLYTGQMISSTYGTLNNEKEAYLSSVKLSKSAPVTGTIMYEDAYGTSKLTLALINISTRKYDDKSDEMVTGTYELKYVNISYA</sequence>
<dbReference type="EMBL" id="CAJNOK010020202">
    <property type="protein sequence ID" value="CAF1312481.1"/>
    <property type="molecule type" value="Genomic_DNA"/>
</dbReference>
<dbReference type="Proteomes" id="UP000681722">
    <property type="component" value="Unassembled WGS sequence"/>
</dbReference>
<reference evidence="3" key="1">
    <citation type="submission" date="2021-02" db="EMBL/GenBank/DDBJ databases">
        <authorList>
            <person name="Nowell W R."/>
        </authorList>
    </citation>
    <scope>NUCLEOTIDE SEQUENCE</scope>
</reference>
<evidence type="ECO:0000256" key="1">
    <source>
        <dbReference type="SAM" id="SignalP"/>
    </source>
</evidence>
<dbReference type="Proteomes" id="UP000682733">
    <property type="component" value="Unassembled WGS sequence"/>
</dbReference>
<dbReference type="EMBL" id="CAJOBC010090086">
    <property type="protein sequence ID" value="CAF4387394.1"/>
    <property type="molecule type" value="Genomic_DNA"/>
</dbReference>
<gene>
    <name evidence="3" type="ORF">GPM918_LOCUS37905</name>
    <name evidence="2" type="ORF">OVA965_LOCUS29049</name>
    <name evidence="5" type="ORF">SRO942_LOCUS38691</name>
    <name evidence="4" type="ORF">TMI583_LOCUS29813</name>
</gene>
<dbReference type="AlphaFoldDB" id="A0A815VBB1"/>
<feature type="chain" id="PRO_5036412376" evidence="1">
    <location>
        <begin position="23"/>
        <end position="174"/>
    </location>
</feature>
<feature type="signal peptide" evidence="1">
    <location>
        <begin position="1"/>
        <end position="22"/>
    </location>
</feature>
<keyword evidence="1" id="KW-0732">Signal</keyword>
<evidence type="ECO:0000313" key="2">
    <source>
        <dbReference type="EMBL" id="CAF1312481.1"/>
    </source>
</evidence>
<dbReference type="EMBL" id="CAJNOQ010024516">
    <property type="protein sequence ID" value="CAF1528252.1"/>
    <property type="molecule type" value="Genomic_DNA"/>
</dbReference>